<dbReference type="InterPro" id="IPR033489">
    <property type="entry name" value="RBBP6"/>
</dbReference>
<dbReference type="STRING" id="67003.A0A1X0P6U9"/>
<evidence type="ECO:0000256" key="2">
    <source>
        <dbReference type="ARBA" id="ARBA00022771"/>
    </source>
</evidence>
<comment type="caution">
    <text evidence="7">The sequence shown here is derived from an EMBL/GenBank/DDBJ whole genome shotgun (WGS) entry which is preliminary data.</text>
</comment>
<proteinExistence type="predicted"/>
<feature type="compositionally biased region" description="Low complexity" evidence="5">
    <location>
        <begin position="88"/>
        <end position="104"/>
    </location>
</feature>
<dbReference type="PROSITE" id="PS50158">
    <property type="entry name" value="ZF_CCHC"/>
    <property type="match status" value="1"/>
</dbReference>
<evidence type="ECO:0000256" key="3">
    <source>
        <dbReference type="ARBA" id="ARBA00022833"/>
    </source>
</evidence>
<dbReference type="OrthoDB" id="106784at2759"/>
<accession>A0A1X0P6U9</accession>
<dbReference type="SUPFAM" id="SSF57756">
    <property type="entry name" value="Retrovirus zinc finger-like domains"/>
    <property type="match status" value="1"/>
</dbReference>
<feature type="domain" description="CCHC-type" evidence="6">
    <location>
        <begin position="185"/>
        <end position="199"/>
    </location>
</feature>
<evidence type="ECO:0000313" key="7">
    <source>
        <dbReference type="EMBL" id="ORC92160.1"/>
    </source>
</evidence>
<feature type="region of interest" description="Disordered" evidence="5">
    <location>
        <begin position="74"/>
        <end position="133"/>
    </location>
</feature>
<reference evidence="7 8" key="1">
    <citation type="submission" date="2017-03" db="EMBL/GenBank/DDBJ databases">
        <title>An alternative strategy for trypanosome survival in the mammalian bloodstream revealed through genome and transcriptome analysis of the ubiquitous bovine parasite Trypanosoma (Megatrypanum) theileri.</title>
        <authorList>
            <person name="Kelly S."/>
            <person name="Ivens A."/>
            <person name="Mott A."/>
            <person name="O'Neill E."/>
            <person name="Emms D."/>
            <person name="Macleod O."/>
            <person name="Voorheis P."/>
            <person name="Matthews J."/>
            <person name="Matthews K."/>
            <person name="Carrington M."/>
        </authorList>
    </citation>
    <scope>NUCLEOTIDE SEQUENCE [LARGE SCALE GENOMIC DNA]</scope>
    <source>
        <strain evidence="7">Edinburgh</strain>
    </source>
</reference>
<sequence>MVATITFKLRSSNHVGIIDVPQRVISCREIKEAIAEKLSGSPEEIDIFVSGSSDYLHPEEELPAYTVVEVVRHIASGRPPPKRERETTTTTTTTTTGTTGGTTTSASSSNAAGRILSRRGKKEEEEAAPLTEEERLAQLSEAVAVETGIDEVGSWRMRQMRNRPMGGPGGNREDSFRPPPPGYICHNCGKKGHLIQHCPGAKGPRGLKLLSLPTGIPETMLVECTMDDPAAKFVTRDGRLVKRRLDNASFTGVVTTVTDVVDVVKENNGEDERNEKKEGEEETANTTTNNNTTATQTKLLCGWDKVLAKNAMKTPCCGTLLCGSCFTEKVEEMISCDDPDVDPLLCPGCSKPLSVPDVTEAVEERKLIEALLAGK</sequence>
<dbReference type="VEuPathDB" id="TriTrypDB:TM35_000043740"/>
<keyword evidence="3" id="KW-0862">Zinc</keyword>
<feature type="region of interest" description="Disordered" evidence="5">
    <location>
        <begin position="266"/>
        <end position="291"/>
    </location>
</feature>
<dbReference type="PANTHER" id="PTHR15439:SF0">
    <property type="entry name" value="CELL DIVISION CYCLE AND APOPTOSIS REGULATOR PROTEIN 1-RELATED"/>
    <property type="match status" value="1"/>
</dbReference>
<dbReference type="InterPro" id="IPR001878">
    <property type="entry name" value="Znf_CCHC"/>
</dbReference>
<gene>
    <name evidence="7" type="ORF">TM35_000043740</name>
</gene>
<dbReference type="GeneID" id="39982348"/>
<dbReference type="GO" id="GO:0006397">
    <property type="term" value="P:mRNA processing"/>
    <property type="evidence" value="ECO:0007669"/>
    <property type="project" value="InterPro"/>
</dbReference>
<dbReference type="Gene3D" id="4.10.60.10">
    <property type="entry name" value="Zinc finger, CCHC-type"/>
    <property type="match status" value="1"/>
</dbReference>
<keyword evidence="8" id="KW-1185">Reference proteome</keyword>
<name>A0A1X0P6U9_9TRYP</name>
<organism evidence="7 8">
    <name type="scientific">Trypanosoma theileri</name>
    <dbReference type="NCBI Taxonomy" id="67003"/>
    <lineage>
        <taxon>Eukaryota</taxon>
        <taxon>Discoba</taxon>
        <taxon>Euglenozoa</taxon>
        <taxon>Kinetoplastea</taxon>
        <taxon>Metakinetoplastina</taxon>
        <taxon>Trypanosomatida</taxon>
        <taxon>Trypanosomatidae</taxon>
        <taxon>Trypanosoma</taxon>
    </lineage>
</organism>
<evidence type="ECO:0000256" key="1">
    <source>
        <dbReference type="ARBA" id="ARBA00022723"/>
    </source>
</evidence>
<dbReference type="PANTHER" id="PTHR15439">
    <property type="entry name" value="RETINOBLASTOMA-BINDING PROTEIN 6"/>
    <property type="match status" value="1"/>
</dbReference>
<evidence type="ECO:0000256" key="5">
    <source>
        <dbReference type="SAM" id="MobiDB-lite"/>
    </source>
</evidence>
<dbReference type="RefSeq" id="XP_028886226.1">
    <property type="nucleotide sequence ID" value="XM_029022568.1"/>
</dbReference>
<keyword evidence="1" id="KW-0479">Metal-binding</keyword>
<protein>
    <submittedName>
        <fullName evidence="7">Putative nucleic acid binding protein</fullName>
    </submittedName>
</protein>
<dbReference type="GO" id="GO:0061630">
    <property type="term" value="F:ubiquitin protein ligase activity"/>
    <property type="evidence" value="ECO:0007669"/>
    <property type="project" value="InterPro"/>
</dbReference>
<dbReference type="GO" id="GO:0008270">
    <property type="term" value="F:zinc ion binding"/>
    <property type="evidence" value="ECO:0007669"/>
    <property type="project" value="UniProtKB-KW"/>
</dbReference>
<dbReference type="GO" id="GO:0005634">
    <property type="term" value="C:nucleus"/>
    <property type="evidence" value="ECO:0007669"/>
    <property type="project" value="TreeGrafter"/>
</dbReference>
<keyword evidence="2 4" id="KW-0863">Zinc-finger</keyword>
<dbReference type="Pfam" id="PF13696">
    <property type="entry name" value="zf-CCHC_2"/>
    <property type="match status" value="1"/>
</dbReference>
<dbReference type="EMBL" id="NBCO01000004">
    <property type="protein sequence ID" value="ORC92160.1"/>
    <property type="molecule type" value="Genomic_DNA"/>
</dbReference>
<feature type="compositionally biased region" description="Basic and acidic residues" evidence="5">
    <location>
        <begin position="266"/>
        <end position="279"/>
    </location>
</feature>
<dbReference type="GO" id="GO:0003676">
    <property type="term" value="F:nucleic acid binding"/>
    <property type="evidence" value="ECO:0007669"/>
    <property type="project" value="InterPro"/>
</dbReference>
<dbReference type="GO" id="GO:0006511">
    <property type="term" value="P:ubiquitin-dependent protein catabolic process"/>
    <property type="evidence" value="ECO:0007669"/>
    <property type="project" value="TreeGrafter"/>
</dbReference>
<evidence type="ECO:0000256" key="4">
    <source>
        <dbReference type="PROSITE-ProRule" id="PRU00047"/>
    </source>
</evidence>
<dbReference type="InterPro" id="IPR025829">
    <property type="entry name" value="Zn_knuckle_CX2CX3GHX4C"/>
</dbReference>
<dbReference type="GO" id="GO:0016567">
    <property type="term" value="P:protein ubiquitination"/>
    <property type="evidence" value="ECO:0007669"/>
    <property type="project" value="InterPro"/>
</dbReference>
<evidence type="ECO:0000313" key="8">
    <source>
        <dbReference type="Proteomes" id="UP000192257"/>
    </source>
</evidence>
<dbReference type="Proteomes" id="UP000192257">
    <property type="component" value="Unassembled WGS sequence"/>
</dbReference>
<dbReference type="InterPro" id="IPR036875">
    <property type="entry name" value="Znf_CCHC_sf"/>
</dbReference>
<dbReference type="AlphaFoldDB" id="A0A1X0P6U9"/>
<evidence type="ECO:0000259" key="6">
    <source>
        <dbReference type="PROSITE" id="PS50158"/>
    </source>
</evidence>